<evidence type="ECO:0000256" key="1">
    <source>
        <dbReference type="ARBA" id="ARBA00004141"/>
    </source>
</evidence>
<feature type="transmembrane region" description="Helical" evidence="5">
    <location>
        <begin position="451"/>
        <end position="474"/>
    </location>
</feature>
<evidence type="ECO:0000256" key="2">
    <source>
        <dbReference type="ARBA" id="ARBA00022692"/>
    </source>
</evidence>
<dbReference type="GO" id="GO:0016874">
    <property type="term" value="F:ligase activity"/>
    <property type="evidence" value="ECO:0007669"/>
    <property type="project" value="UniProtKB-KW"/>
</dbReference>
<evidence type="ECO:0000256" key="4">
    <source>
        <dbReference type="ARBA" id="ARBA00023136"/>
    </source>
</evidence>
<dbReference type="PANTHER" id="PTHR37422">
    <property type="entry name" value="TEICHURONIC ACID BIOSYNTHESIS PROTEIN TUAE"/>
    <property type="match status" value="1"/>
</dbReference>
<feature type="transmembrane region" description="Helical" evidence="5">
    <location>
        <begin position="314"/>
        <end position="335"/>
    </location>
</feature>
<gene>
    <name evidence="8" type="ORF">G5B36_29115</name>
    <name evidence="7" type="ORF">L0N08_28745</name>
</gene>
<dbReference type="EMBL" id="JAAITT010000097">
    <property type="protein sequence ID" value="NSJ52697.1"/>
    <property type="molecule type" value="Genomic_DNA"/>
</dbReference>
<name>A0AAW5BZF0_9FIRM</name>
<evidence type="ECO:0000259" key="6">
    <source>
        <dbReference type="Pfam" id="PF04932"/>
    </source>
</evidence>
<evidence type="ECO:0000313" key="7">
    <source>
        <dbReference type="EMBL" id="MCG4749398.1"/>
    </source>
</evidence>
<feature type="transmembrane region" description="Helical" evidence="5">
    <location>
        <begin position="47"/>
        <end position="70"/>
    </location>
</feature>
<feature type="transmembrane region" description="Helical" evidence="5">
    <location>
        <begin position="152"/>
        <end position="173"/>
    </location>
</feature>
<feature type="transmembrane region" description="Helical" evidence="5">
    <location>
        <begin position="274"/>
        <end position="294"/>
    </location>
</feature>
<dbReference type="GO" id="GO:0016020">
    <property type="term" value="C:membrane"/>
    <property type="evidence" value="ECO:0007669"/>
    <property type="project" value="UniProtKB-SubCell"/>
</dbReference>
<dbReference type="InterPro" id="IPR007016">
    <property type="entry name" value="O-antigen_ligase-rel_domated"/>
</dbReference>
<keyword evidence="2 5" id="KW-0812">Transmembrane</keyword>
<feature type="transmembrane region" description="Helical" evidence="5">
    <location>
        <begin position="227"/>
        <end position="244"/>
    </location>
</feature>
<sequence>MNENNDLIVSWKRANEIITSVYIVAILVIFPLAFYNYYFDILDVKYMFYYGSVILLTVVILITAFVYMYIDARDYQWENTRCIFKHFRRRPLRIADWAMIFFMAAVSVSTLQSDYFYESFWGNEGRYTGMFLILLYFVSFFIVTRFLKFKRWYLDIFLAAGMVVCLIGILQFFEIDPIGFKVGLSWDDYRIFASTIGNINTYTSYIALVSGMSVVLFAQENNVYRKVWYTICVIISLFALITGISDNAYLALIALFGLLPIYLFDSIKGIKKYMFLLALLFSEFQLIDIIIGKFPEHVLEITGLFNVVVGYDKLLYVVAGLWALTIFIHILDINLIKENYLQKKGNLGRWIWFAVLISGILCIGYILFDVNINGNADRYGSLKNYLVLDDEWGTHRGYIWRIGIESYQKFPLIHKIFGHGPDTFGIITVNNYYDEMLSRYYEKFDSAHNEYLQYFITIGVVGLAAYLSLLFTAIKEMIRASSKKPLLVAISFSIICYGAQAVVNISVPIVAPIMLTLLMVGVVAAREVADKDKHV</sequence>
<reference evidence="8 9" key="1">
    <citation type="journal article" date="2020" name="Cell Host Microbe">
        <title>Functional and Genomic Variation between Human-Derived Isolates of Lachnospiraceae Reveals Inter- and Intra-Species Diversity.</title>
        <authorList>
            <person name="Sorbara M.T."/>
            <person name="Littmann E.R."/>
            <person name="Fontana E."/>
            <person name="Moody T.U."/>
            <person name="Kohout C.E."/>
            <person name="Gjonbalaj M."/>
            <person name="Eaton V."/>
            <person name="Seok R."/>
            <person name="Leiner I.M."/>
            <person name="Pamer E.G."/>
        </authorList>
    </citation>
    <scope>NUCLEOTIDE SEQUENCE [LARGE SCALE GENOMIC DNA]</scope>
    <source>
        <strain evidence="8 9">MSK.1.17</strain>
    </source>
</reference>
<feature type="transmembrane region" description="Helical" evidence="5">
    <location>
        <begin position="199"/>
        <end position="218"/>
    </location>
</feature>
<feature type="transmembrane region" description="Helical" evidence="5">
    <location>
        <begin position="486"/>
        <end position="503"/>
    </location>
</feature>
<proteinExistence type="predicted"/>
<feature type="transmembrane region" description="Helical" evidence="5">
    <location>
        <begin position="347"/>
        <end position="368"/>
    </location>
</feature>
<comment type="subcellular location">
    <subcellularLocation>
        <location evidence="1">Membrane</location>
        <topology evidence="1">Multi-pass membrane protein</topology>
    </subcellularLocation>
</comment>
<feature type="transmembrane region" description="Helical" evidence="5">
    <location>
        <begin position="129"/>
        <end position="147"/>
    </location>
</feature>
<dbReference type="PANTHER" id="PTHR37422:SF13">
    <property type="entry name" value="LIPOPOLYSACCHARIDE BIOSYNTHESIS PROTEIN PA4999-RELATED"/>
    <property type="match status" value="1"/>
</dbReference>
<evidence type="ECO:0000313" key="10">
    <source>
        <dbReference type="Proteomes" id="UP001299608"/>
    </source>
</evidence>
<dbReference type="Pfam" id="PF04932">
    <property type="entry name" value="Wzy_C"/>
    <property type="match status" value="1"/>
</dbReference>
<accession>A0AAW5BZF0</accession>
<dbReference type="Proteomes" id="UP001299608">
    <property type="component" value="Unassembled WGS sequence"/>
</dbReference>
<evidence type="ECO:0000256" key="5">
    <source>
        <dbReference type="SAM" id="Phobius"/>
    </source>
</evidence>
<dbReference type="Proteomes" id="UP000669239">
    <property type="component" value="Unassembled WGS sequence"/>
</dbReference>
<feature type="domain" description="O-antigen ligase-related" evidence="6">
    <location>
        <begin position="339"/>
        <end position="467"/>
    </location>
</feature>
<organism evidence="7 10">
    <name type="scientific">Enterocloster aldenensis</name>
    <dbReference type="NCBI Taxonomy" id="358742"/>
    <lineage>
        <taxon>Bacteria</taxon>
        <taxon>Bacillati</taxon>
        <taxon>Bacillota</taxon>
        <taxon>Clostridia</taxon>
        <taxon>Lachnospirales</taxon>
        <taxon>Lachnospiraceae</taxon>
        <taxon>Enterocloster</taxon>
    </lineage>
</organism>
<reference evidence="8" key="2">
    <citation type="submission" date="2020-02" db="EMBL/GenBank/DDBJ databases">
        <authorList>
            <person name="Littmann E."/>
            <person name="Sorbara M."/>
        </authorList>
    </citation>
    <scope>NUCLEOTIDE SEQUENCE</scope>
    <source>
        <strain evidence="8">MSK.1.17</strain>
    </source>
</reference>
<keyword evidence="9" id="KW-1185">Reference proteome</keyword>
<dbReference type="AlphaFoldDB" id="A0AAW5BZF0"/>
<keyword evidence="4 5" id="KW-0472">Membrane</keyword>
<feature type="transmembrane region" description="Helical" evidence="5">
    <location>
        <begin position="509"/>
        <end position="529"/>
    </location>
</feature>
<keyword evidence="7" id="KW-0436">Ligase</keyword>
<dbReference type="InterPro" id="IPR051533">
    <property type="entry name" value="WaaL-like"/>
</dbReference>
<feature type="transmembrane region" description="Helical" evidence="5">
    <location>
        <begin position="17"/>
        <end position="35"/>
    </location>
</feature>
<evidence type="ECO:0000256" key="3">
    <source>
        <dbReference type="ARBA" id="ARBA00022989"/>
    </source>
</evidence>
<protein>
    <submittedName>
        <fullName evidence="7">O-antigen ligase family protein</fullName>
    </submittedName>
</protein>
<keyword evidence="3 5" id="KW-1133">Transmembrane helix</keyword>
<reference evidence="7" key="3">
    <citation type="submission" date="2022-01" db="EMBL/GenBank/DDBJ databases">
        <title>Collection of gut derived symbiotic bacterial strains cultured from healthy donors.</title>
        <authorList>
            <person name="Lin H."/>
            <person name="Kohout C."/>
            <person name="Waligurski E."/>
            <person name="Pamer E.G."/>
        </authorList>
    </citation>
    <scope>NUCLEOTIDE SEQUENCE</scope>
    <source>
        <strain evidence="7">DFI.6.55</strain>
    </source>
</reference>
<dbReference type="RefSeq" id="WP_165643245.1">
    <property type="nucleotide sequence ID" value="NZ_JAAITT010000097.1"/>
</dbReference>
<feature type="transmembrane region" description="Helical" evidence="5">
    <location>
        <begin position="250"/>
        <end position="267"/>
    </location>
</feature>
<feature type="transmembrane region" description="Helical" evidence="5">
    <location>
        <begin position="91"/>
        <end position="109"/>
    </location>
</feature>
<evidence type="ECO:0000313" key="8">
    <source>
        <dbReference type="EMBL" id="NSJ52697.1"/>
    </source>
</evidence>
<evidence type="ECO:0000313" key="9">
    <source>
        <dbReference type="Proteomes" id="UP000669239"/>
    </source>
</evidence>
<comment type="caution">
    <text evidence="7">The sequence shown here is derived from an EMBL/GenBank/DDBJ whole genome shotgun (WGS) entry which is preliminary data.</text>
</comment>
<dbReference type="EMBL" id="JAKNGE010000063">
    <property type="protein sequence ID" value="MCG4749398.1"/>
    <property type="molecule type" value="Genomic_DNA"/>
</dbReference>